<dbReference type="Proteomes" id="UP000051952">
    <property type="component" value="Unassembled WGS sequence"/>
</dbReference>
<keyword evidence="10" id="KW-0067">ATP-binding</keyword>
<comment type="similarity">
    <text evidence="2">Belongs to the ribose-phosphate pyrophosphokinase family.</text>
</comment>
<evidence type="ECO:0000256" key="5">
    <source>
        <dbReference type="ARBA" id="ARBA00022679"/>
    </source>
</evidence>
<evidence type="ECO:0000256" key="8">
    <source>
        <dbReference type="ARBA" id="ARBA00022741"/>
    </source>
</evidence>
<organism evidence="15 16">
    <name type="scientific">Bodo saltans</name>
    <name type="common">Flagellated protozoan</name>
    <dbReference type="NCBI Taxonomy" id="75058"/>
    <lineage>
        <taxon>Eukaryota</taxon>
        <taxon>Discoba</taxon>
        <taxon>Euglenozoa</taxon>
        <taxon>Kinetoplastea</taxon>
        <taxon>Metakinetoplastina</taxon>
        <taxon>Eubodonida</taxon>
        <taxon>Bodonidae</taxon>
        <taxon>Bodo</taxon>
    </lineage>
</organism>
<protein>
    <recommendedName>
        <fullName evidence="3">ribose-phosphate diphosphokinase</fullName>
        <ecNumber evidence="3">2.7.6.1</ecNumber>
    </recommendedName>
</protein>
<gene>
    <name evidence="15" type="ORF">BSAL_57745</name>
</gene>
<dbReference type="InterPro" id="IPR000836">
    <property type="entry name" value="PRTase_dom"/>
</dbReference>
<evidence type="ECO:0000256" key="13">
    <source>
        <dbReference type="SAM" id="MobiDB-lite"/>
    </source>
</evidence>
<evidence type="ECO:0000256" key="4">
    <source>
        <dbReference type="ARBA" id="ARBA00022490"/>
    </source>
</evidence>
<dbReference type="AlphaFoldDB" id="A0A0S4IQW2"/>
<evidence type="ECO:0000256" key="1">
    <source>
        <dbReference type="ARBA" id="ARBA00004996"/>
    </source>
</evidence>
<feature type="compositionally biased region" description="Low complexity" evidence="13">
    <location>
        <begin position="1"/>
        <end position="20"/>
    </location>
</feature>
<evidence type="ECO:0000256" key="7">
    <source>
        <dbReference type="ARBA" id="ARBA00022727"/>
    </source>
</evidence>
<dbReference type="GO" id="GO:0002189">
    <property type="term" value="C:ribose phosphate diphosphokinase complex"/>
    <property type="evidence" value="ECO:0007669"/>
    <property type="project" value="TreeGrafter"/>
</dbReference>
<dbReference type="NCBIfam" id="TIGR01251">
    <property type="entry name" value="ribP_PPkin"/>
    <property type="match status" value="1"/>
</dbReference>
<reference evidence="16" key="1">
    <citation type="submission" date="2015-09" db="EMBL/GenBank/DDBJ databases">
        <authorList>
            <consortium name="Pathogen Informatics"/>
        </authorList>
    </citation>
    <scope>NUCLEOTIDE SEQUENCE [LARGE SCALE GENOMIC DNA]</scope>
    <source>
        <strain evidence="16">Lake Konstanz</strain>
    </source>
</reference>
<evidence type="ECO:0000256" key="6">
    <source>
        <dbReference type="ARBA" id="ARBA00022723"/>
    </source>
</evidence>
<dbReference type="GO" id="GO:0005737">
    <property type="term" value="C:cytoplasm"/>
    <property type="evidence" value="ECO:0007669"/>
    <property type="project" value="TreeGrafter"/>
</dbReference>
<keyword evidence="11" id="KW-0460">Magnesium</keyword>
<keyword evidence="6" id="KW-0479">Metal-binding</keyword>
<dbReference type="SMART" id="SM01400">
    <property type="entry name" value="Pribosyltran_N"/>
    <property type="match status" value="1"/>
</dbReference>
<keyword evidence="8" id="KW-0547">Nucleotide-binding</keyword>
<dbReference type="Pfam" id="PF14572">
    <property type="entry name" value="Pribosyl_synth"/>
    <property type="match status" value="1"/>
</dbReference>
<evidence type="ECO:0000313" key="15">
    <source>
        <dbReference type="EMBL" id="CUE96389.1"/>
    </source>
</evidence>
<keyword evidence="5" id="KW-0808">Transferase</keyword>
<evidence type="ECO:0000256" key="12">
    <source>
        <dbReference type="ARBA" id="ARBA00049535"/>
    </source>
</evidence>
<dbReference type="Gene3D" id="3.40.50.2020">
    <property type="match status" value="3"/>
</dbReference>
<dbReference type="GO" id="GO:0004749">
    <property type="term" value="F:ribose phosphate diphosphokinase activity"/>
    <property type="evidence" value="ECO:0007669"/>
    <property type="project" value="UniProtKB-EC"/>
</dbReference>
<dbReference type="EMBL" id="CYKH01000219">
    <property type="protein sequence ID" value="CUE96389.1"/>
    <property type="molecule type" value="Genomic_DNA"/>
</dbReference>
<evidence type="ECO:0000256" key="10">
    <source>
        <dbReference type="ARBA" id="ARBA00022840"/>
    </source>
</evidence>
<dbReference type="PANTHER" id="PTHR10210:SF32">
    <property type="entry name" value="RIBOSE-PHOSPHATE PYROPHOSPHOKINASE 2"/>
    <property type="match status" value="1"/>
</dbReference>
<comment type="catalytic activity">
    <reaction evidence="12">
        <text>D-ribose 5-phosphate + ATP = 5-phospho-alpha-D-ribose 1-diphosphate + AMP + H(+)</text>
        <dbReference type="Rhea" id="RHEA:15609"/>
        <dbReference type="ChEBI" id="CHEBI:15378"/>
        <dbReference type="ChEBI" id="CHEBI:30616"/>
        <dbReference type="ChEBI" id="CHEBI:58017"/>
        <dbReference type="ChEBI" id="CHEBI:78346"/>
        <dbReference type="ChEBI" id="CHEBI:456215"/>
        <dbReference type="EC" id="2.7.6.1"/>
    </reaction>
</comment>
<dbReference type="PANTHER" id="PTHR10210">
    <property type="entry name" value="RIBOSE-PHOSPHATE DIPHOSPHOKINASE FAMILY MEMBER"/>
    <property type="match status" value="1"/>
</dbReference>
<keyword evidence="7" id="KW-0545">Nucleotide biosynthesis</keyword>
<dbReference type="InterPro" id="IPR029099">
    <property type="entry name" value="Pribosyltran_N"/>
</dbReference>
<evidence type="ECO:0000256" key="2">
    <source>
        <dbReference type="ARBA" id="ARBA00006478"/>
    </source>
</evidence>
<evidence type="ECO:0000259" key="14">
    <source>
        <dbReference type="Pfam" id="PF13793"/>
    </source>
</evidence>
<dbReference type="GO" id="GO:0016301">
    <property type="term" value="F:kinase activity"/>
    <property type="evidence" value="ECO:0007669"/>
    <property type="project" value="UniProtKB-KW"/>
</dbReference>
<name>A0A0S4IQW2_BODSA</name>
<dbReference type="CDD" id="cd06223">
    <property type="entry name" value="PRTases_typeI"/>
    <property type="match status" value="1"/>
</dbReference>
<dbReference type="GO" id="GO:0006164">
    <property type="term" value="P:purine nucleotide biosynthetic process"/>
    <property type="evidence" value="ECO:0007669"/>
    <property type="project" value="TreeGrafter"/>
</dbReference>
<dbReference type="InterPro" id="IPR029057">
    <property type="entry name" value="PRTase-like"/>
</dbReference>
<dbReference type="GO" id="GO:0005524">
    <property type="term" value="F:ATP binding"/>
    <property type="evidence" value="ECO:0007669"/>
    <property type="project" value="UniProtKB-KW"/>
</dbReference>
<dbReference type="OrthoDB" id="413572at2759"/>
<keyword evidence="16" id="KW-1185">Reference proteome</keyword>
<evidence type="ECO:0000313" key="16">
    <source>
        <dbReference type="Proteomes" id="UP000051952"/>
    </source>
</evidence>
<dbReference type="FunFam" id="3.40.50.2020:FF:000007">
    <property type="entry name" value="Ribose-phosphate pyrophosphokinase"/>
    <property type="match status" value="1"/>
</dbReference>
<dbReference type="SUPFAM" id="SSF53271">
    <property type="entry name" value="PRTase-like"/>
    <property type="match status" value="3"/>
</dbReference>
<evidence type="ECO:0000256" key="11">
    <source>
        <dbReference type="ARBA" id="ARBA00022842"/>
    </source>
</evidence>
<feature type="compositionally biased region" description="Polar residues" evidence="13">
    <location>
        <begin position="39"/>
        <end position="48"/>
    </location>
</feature>
<proteinExistence type="inferred from homology"/>
<evidence type="ECO:0000256" key="3">
    <source>
        <dbReference type="ARBA" id="ARBA00013247"/>
    </source>
</evidence>
<dbReference type="GO" id="GO:0000287">
    <property type="term" value="F:magnesium ion binding"/>
    <property type="evidence" value="ECO:0007669"/>
    <property type="project" value="InterPro"/>
</dbReference>
<evidence type="ECO:0000256" key="9">
    <source>
        <dbReference type="ARBA" id="ARBA00022777"/>
    </source>
</evidence>
<sequence>MLSPRTGTSSTSTVPNSSCSPAMVERISQSYYYDPRAMQTPTTANPPDSTARGDSPAKQRGGANNHSIASSGSSGEESAQVYARLPNVTVVSGNGNVPLAAAVAQLLGTSLHNLAVSQYPSGEVSIRVVEPTRGDDVYIVQTTSGNDIIDINEALMELLLMIRKVRLAGARRTTAVIPFYAYARQDRKTALRVPISASAIAQMIQQMGVDRVLFFFWQDRKTALRVPISASAIAQMIQQMGVDRVLTLELHAGQIQGFFSNVPVENLQVCYEFAQYLRREPWFDASRAVMVSPDAGGVERAKHLADILSVGRVVTIVKRRIKAGQVETMQTVGDVAGLDCVIVDDMCDTGGTLVKACELLKEMGATRVIACCAHGILTDPCAQRVNACAALEQLIVTDSISQERSILQIPKLRVLTVAPLLAAAITKMANDESLSALFQSQRRGSSGAALLADVNTTCA</sequence>
<dbReference type="FunFam" id="3.40.50.2020:FF:000002">
    <property type="entry name" value="Ribose-phosphate pyrophosphokinase"/>
    <property type="match status" value="1"/>
</dbReference>
<dbReference type="InterPro" id="IPR005946">
    <property type="entry name" value="Rib-P_diPkinase"/>
</dbReference>
<dbReference type="OMA" id="GIIACPG"/>
<dbReference type="GO" id="GO:0006015">
    <property type="term" value="P:5-phosphoribose 1-diphosphate biosynthetic process"/>
    <property type="evidence" value="ECO:0007669"/>
    <property type="project" value="TreeGrafter"/>
</dbReference>
<dbReference type="VEuPathDB" id="TriTrypDB:BSAL_57745"/>
<keyword evidence="9" id="KW-0418">Kinase</keyword>
<dbReference type="Pfam" id="PF13793">
    <property type="entry name" value="Pribosyltran_N"/>
    <property type="match status" value="1"/>
</dbReference>
<accession>A0A0S4IQW2</accession>
<dbReference type="EC" id="2.7.6.1" evidence="3"/>
<feature type="region of interest" description="Disordered" evidence="13">
    <location>
        <begin position="1"/>
        <end position="75"/>
    </location>
</feature>
<keyword evidence="4" id="KW-0963">Cytoplasm</keyword>
<feature type="domain" description="Ribose-phosphate pyrophosphokinase N-terminal" evidence="14">
    <location>
        <begin position="89"/>
        <end position="208"/>
    </location>
</feature>
<comment type="pathway">
    <text evidence="1">Metabolic intermediate biosynthesis; 5-phospho-alpha-D-ribose 1-diphosphate biosynthesis; 5-phospho-alpha-D-ribose 1-diphosphate from D-ribose 5-phosphate (route I): step 1/1.</text>
</comment>